<feature type="domain" description="Response regulatory" evidence="3">
    <location>
        <begin position="2"/>
        <end position="115"/>
    </location>
</feature>
<feature type="modified residue" description="4-aspartylphosphate" evidence="2">
    <location>
        <position position="52"/>
    </location>
</feature>
<reference evidence="4 5" key="1">
    <citation type="submission" date="2018-11" db="EMBL/GenBank/DDBJ databases">
        <title>Trebonia kvetii gen.nov., sp.nov., a novel acidophilic actinobacterium, and proposal of the new actinobacterial family Treboniaceae fam. nov.</title>
        <authorList>
            <person name="Rapoport D."/>
            <person name="Sagova-Mareckova M."/>
            <person name="Sedlacek I."/>
            <person name="Provaznik J."/>
            <person name="Kralova S."/>
            <person name="Pavlinic D."/>
            <person name="Benes V."/>
            <person name="Kopecky J."/>
        </authorList>
    </citation>
    <scope>NUCLEOTIDE SEQUENCE [LARGE SCALE GENOMIC DNA]</scope>
    <source>
        <strain evidence="4 5">15Tr583</strain>
    </source>
</reference>
<protein>
    <submittedName>
        <fullName evidence="4">Response regulator</fullName>
    </submittedName>
</protein>
<dbReference type="CDD" id="cd00156">
    <property type="entry name" value="REC"/>
    <property type="match status" value="1"/>
</dbReference>
<proteinExistence type="predicted"/>
<evidence type="ECO:0000256" key="1">
    <source>
        <dbReference type="ARBA" id="ARBA00022553"/>
    </source>
</evidence>
<evidence type="ECO:0000259" key="3">
    <source>
        <dbReference type="PROSITE" id="PS50110"/>
    </source>
</evidence>
<dbReference type="Pfam" id="PF00072">
    <property type="entry name" value="Response_reg"/>
    <property type="match status" value="1"/>
</dbReference>
<dbReference type="PROSITE" id="PS50110">
    <property type="entry name" value="RESPONSE_REGULATORY"/>
    <property type="match status" value="1"/>
</dbReference>
<dbReference type="PANTHER" id="PTHR44591">
    <property type="entry name" value="STRESS RESPONSE REGULATOR PROTEIN 1"/>
    <property type="match status" value="1"/>
</dbReference>
<dbReference type="Gene3D" id="3.40.50.2300">
    <property type="match status" value="1"/>
</dbReference>
<dbReference type="Proteomes" id="UP000460272">
    <property type="component" value="Unassembled WGS sequence"/>
</dbReference>
<gene>
    <name evidence="4" type="ORF">EAS64_05410</name>
</gene>
<dbReference type="SMART" id="SM00448">
    <property type="entry name" value="REC"/>
    <property type="match status" value="1"/>
</dbReference>
<dbReference type="GO" id="GO:0000160">
    <property type="term" value="P:phosphorelay signal transduction system"/>
    <property type="evidence" value="ECO:0007669"/>
    <property type="project" value="InterPro"/>
</dbReference>
<keyword evidence="1 2" id="KW-0597">Phosphoprotein</keyword>
<dbReference type="SUPFAM" id="SSF52172">
    <property type="entry name" value="CheY-like"/>
    <property type="match status" value="1"/>
</dbReference>
<comment type="caution">
    <text evidence="4">The sequence shown here is derived from an EMBL/GenBank/DDBJ whole genome shotgun (WGS) entry which is preliminary data.</text>
</comment>
<dbReference type="InterPro" id="IPR011006">
    <property type="entry name" value="CheY-like_superfamily"/>
</dbReference>
<dbReference type="PANTHER" id="PTHR44591:SF3">
    <property type="entry name" value="RESPONSE REGULATORY DOMAIN-CONTAINING PROTEIN"/>
    <property type="match status" value="1"/>
</dbReference>
<organism evidence="4 5">
    <name type="scientific">Trebonia kvetii</name>
    <dbReference type="NCBI Taxonomy" id="2480626"/>
    <lineage>
        <taxon>Bacteria</taxon>
        <taxon>Bacillati</taxon>
        <taxon>Actinomycetota</taxon>
        <taxon>Actinomycetes</taxon>
        <taxon>Streptosporangiales</taxon>
        <taxon>Treboniaceae</taxon>
        <taxon>Trebonia</taxon>
    </lineage>
</organism>
<dbReference type="OrthoDB" id="7352332at2"/>
<dbReference type="InterPro" id="IPR050595">
    <property type="entry name" value="Bact_response_regulator"/>
</dbReference>
<accession>A0A6P2C7R6</accession>
<evidence type="ECO:0000313" key="5">
    <source>
        <dbReference type="Proteomes" id="UP000460272"/>
    </source>
</evidence>
<dbReference type="InterPro" id="IPR001789">
    <property type="entry name" value="Sig_transdc_resp-reg_receiver"/>
</dbReference>
<evidence type="ECO:0000256" key="2">
    <source>
        <dbReference type="PROSITE-ProRule" id="PRU00169"/>
    </source>
</evidence>
<sequence>MRCLLVDDNAAFLETARSLLVRGGLTVTGIALSSAEAMRQAGELQPDIALVDIGLGAENGFDLARDLAARGIAVIMTSTRPGDDYADLITECQAAGFLAKAELSAAAILRVLGSPSG</sequence>
<dbReference type="EMBL" id="RPFW01000001">
    <property type="protein sequence ID" value="TVZ07462.1"/>
    <property type="molecule type" value="Genomic_DNA"/>
</dbReference>
<keyword evidence="5" id="KW-1185">Reference proteome</keyword>
<name>A0A6P2C7R6_9ACTN</name>
<dbReference type="RefSeq" id="WP_145852366.1">
    <property type="nucleotide sequence ID" value="NZ_RPFW01000001.1"/>
</dbReference>
<evidence type="ECO:0000313" key="4">
    <source>
        <dbReference type="EMBL" id="TVZ07462.1"/>
    </source>
</evidence>
<dbReference type="AlphaFoldDB" id="A0A6P2C7R6"/>